<evidence type="ECO:0000313" key="1">
    <source>
        <dbReference type="EMBL" id="KXA18421.1"/>
    </source>
</evidence>
<sequence>MLSTLSKLGAPSCFRVLNRSAQAGRRANARNFSGFCCRFLLSG</sequence>
<reference evidence="1 2" key="1">
    <citation type="submission" date="2016-01" db="EMBL/GenBank/DDBJ databases">
        <authorList>
            <person name="Oliw E.H."/>
        </authorList>
    </citation>
    <scope>NUCLEOTIDE SEQUENCE [LARGE SCALE GENOMIC DNA]</scope>
    <source>
        <strain evidence="1 2">PSS_7772B</strain>
    </source>
</reference>
<organism evidence="1 2">
    <name type="scientific">Gardnerella vaginalis</name>
    <dbReference type="NCBI Taxonomy" id="2702"/>
    <lineage>
        <taxon>Bacteria</taxon>
        <taxon>Bacillati</taxon>
        <taxon>Actinomycetota</taxon>
        <taxon>Actinomycetes</taxon>
        <taxon>Bifidobacteriales</taxon>
        <taxon>Bifidobacteriaceae</taxon>
        <taxon>Gardnerella</taxon>
    </lineage>
</organism>
<gene>
    <name evidence="1" type="ORF">HMPREF3208_01365</name>
</gene>
<protein>
    <submittedName>
        <fullName evidence="1">Uncharacterized protein</fullName>
    </submittedName>
</protein>
<evidence type="ECO:0000313" key="2">
    <source>
        <dbReference type="Proteomes" id="UP000070687"/>
    </source>
</evidence>
<dbReference type="AlphaFoldDB" id="A0A133NQ42"/>
<name>A0A133NQ42_GARVA</name>
<comment type="caution">
    <text evidence="1">The sequence shown here is derived from an EMBL/GenBank/DDBJ whole genome shotgun (WGS) entry which is preliminary data.</text>
</comment>
<accession>A0A133NQ42</accession>
<dbReference type="Proteomes" id="UP000070687">
    <property type="component" value="Unassembled WGS sequence"/>
</dbReference>
<proteinExistence type="predicted"/>
<dbReference type="EMBL" id="LRQB01000093">
    <property type="protein sequence ID" value="KXA18421.1"/>
    <property type="molecule type" value="Genomic_DNA"/>
</dbReference>